<dbReference type="Pfam" id="PF09379">
    <property type="entry name" value="FERM_N"/>
    <property type="match status" value="1"/>
</dbReference>
<dbReference type="CDD" id="cd14473">
    <property type="entry name" value="FERM_B-lobe"/>
    <property type="match status" value="1"/>
</dbReference>
<dbReference type="PANTHER" id="PTHR23280">
    <property type="entry name" value="4.1 G PROTEIN"/>
    <property type="match status" value="1"/>
</dbReference>
<dbReference type="InterPro" id="IPR035963">
    <property type="entry name" value="FERM_2"/>
</dbReference>
<dbReference type="InterPro" id="IPR014352">
    <property type="entry name" value="FERM/acyl-CoA-bd_prot_sf"/>
</dbReference>
<feature type="non-terminal residue" evidence="2">
    <location>
        <position position="1"/>
    </location>
</feature>
<evidence type="ECO:0000259" key="1">
    <source>
        <dbReference type="PROSITE" id="PS50057"/>
    </source>
</evidence>
<dbReference type="Proteomes" id="UP001434883">
    <property type="component" value="Unassembled WGS sequence"/>
</dbReference>
<feature type="domain" description="FERM" evidence="1">
    <location>
        <begin position="1"/>
        <end position="153"/>
    </location>
</feature>
<organism evidence="2 3">
    <name type="scientific">Xenoophorus captivus</name>
    <dbReference type="NCBI Taxonomy" id="1517983"/>
    <lineage>
        <taxon>Eukaryota</taxon>
        <taxon>Metazoa</taxon>
        <taxon>Chordata</taxon>
        <taxon>Craniata</taxon>
        <taxon>Vertebrata</taxon>
        <taxon>Euteleostomi</taxon>
        <taxon>Actinopterygii</taxon>
        <taxon>Neopterygii</taxon>
        <taxon>Teleostei</taxon>
        <taxon>Neoteleostei</taxon>
        <taxon>Acanthomorphata</taxon>
        <taxon>Ovalentaria</taxon>
        <taxon>Atherinomorphae</taxon>
        <taxon>Cyprinodontiformes</taxon>
        <taxon>Goodeidae</taxon>
        <taxon>Xenoophorus</taxon>
    </lineage>
</organism>
<keyword evidence="3" id="KW-1185">Reference proteome</keyword>
<evidence type="ECO:0000313" key="2">
    <source>
        <dbReference type="EMBL" id="MEQ2214651.1"/>
    </source>
</evidence>
<dbReference type="InterPro" id="IPR019748">
    <property type="entry name" value="FERM_central"/>
</dbReference>
<dbReference type="Pfam" id="PF00373">
    <property type="entry name" value="FERM_M"/>
    <property type="match status" value="1"/>
</dbReference>
<dbReference type="SUPFAM" id="SSF54236">
    <property type="entry name" value="Ubiquitin-like"/>
    <property type="match status" value="1"/>
</dbReference>
<gene>
    <name evidence="2" type="ORF">XENOCAPTIV_015227</name>
</gene>
<dbReference type="Gene3D" id="3.10.20.90">
    <property type="entry name" value="Phosphatidylinositol 3-kinase Catalytic Subunit, Chain A, domain 1"/>
    <property type="match status" value="1"/>
</dbReference>
<protein>
    <recommendedName>
        <fullName evidence="1">FERM domain-containing protein</fullName>
    </recommendedName>
</protein>
<dbReference type="InterPro" id="IPR029071">
    <property type="entry name" value="Ubiquitin-like_domsf"/>
</dbReference>
<dbReference type="SUPFAM" id="SSF47031">
    <property type="entry name" value="Second domain of FERM"/>
    <property type="match status" value="1"/>
</dbReference>
<dbReference type="InterPro" id="IPR018979">
    <property type="entry name" value="FERM_N"/>
</dbReference>
<accession>A0ABV0S2N0</accession>
<evidence type="ECO:0000313" key="3">
    <source>
        <dbReference type="Proteomes" id="UP001434883"/>
    </source>
</evidence>
<name>A0ABV0S2N0_9TELE</name>
<dbReference type="InterPro" id="IPR019749">
    <property type="entry name" value="Band_41_domain"/>
</dbReference>
<dbReference type="PROSITE" id="PS50057">
    <property type="entry name" value="FERM_3"/>
    <property type="match status" value="1"/>
</dbReference>
<sequence length="153" mass="17729">KRGKGHVLFDKVCEHLNLLEKDYFGITYRDVENQKNWLDPSKELKKQIRSMSKNPHPSQLSEDITRYYLCLQLRDDVVSGRLPCSFATHTLLGSYTVQSELGDYDPEELGSDYISEIRFAPNQTKELEEKVMELHKNYKLVSASLCSPAELWT</sequence>
<dbReference type="PANTHER" id="PTHR23280:SF20">
    <property type="entry name" value="BAND 4.1-LIKE PROTEIN 3"/>
    <property type="match status" value="1"/>
</dbReference>
<dbReference type="InterPro" id="IPR000299">
    <property type="entry name" value="FERM_domain"/>
</dbReference>
<dbReference type="Gene3D" id="1.20.80.10">
    <property type="match status" value="1"/>
</dbReference>
<proteinExistence type="predicted"/>
<dbReference type="SMART" id="SM00295">
    <property type="entry name" value="B41"/>
    <property type="match status" value="1"/>
</dbReference>
<comment type="caution">
    <text evidence="2">The sequence shown here is derived from an EMBL/GenBank/DDBJ whole genome shotgun (WGS) entry which is preliminary data.</text>
</comment>
<dbReference type="EMBL" id="JAHRIN010067533">
    <property type="protein sequence ID" value="MEQ2214651.1"/>
    <property type="molecule type" value="Genomic_DNA"/>
</dbReference>
<reference evidence="2 3" key="1">
    <citation type="submission" date="2021-06" db="EMBL/GenBank/DDBJ databases">
        <authorList>
            <person name="Palmer J.M."/>
        </authorList>
    </citation>
    <scope>NUCLEOTIDE SEQUENCE [LARGE SCALE GENOMIC DNA]</scope>
    <source>
        <strain evidence="2 3">XC_2019</strain>
        <tissue evidence="2">Muscle</tissue>
    </source>
</reference>